<dbReference type="InterPro" id="IPR019734">
    <property type="entry name" value="TPR_rpt"/>
</dbReference>
<dbReference type="InterPro" id="IPR053163">
    <property type="entry name" value="HTH-type_regulator_Rgg"/>
</dbReference>
<keyword evidence="4" id="KW-1185">Reference proteome</keyword>
<dbReference type="Gene3D" id="1.25.40.10">
    <property type="entry name" value="Tetratricopeptide repeat domain"/>
    <property type="match status" value="1"/>
</dbReference>
<dbReference type="GO" id="GO:0003677">
    <property type="term" value="F:DNA binding"/>
    <property type="evidence" value="ECO:0007669"/>
    <property type="project" value="UniProtKB-KW"/>
</dbReference>
<dbReference type="SUPFAM" id="SSF47413">
    <property type="entry name" value="lambda repressor-like DNA-binding domains"/>
    <property type="match status" value="1"/>
</dbReference>
<dbReference type="AlphaFoldDB" id="A0A1G8FX96"/>
<dbReference type="STRING" id="568899.SAMN05192534_11366"/>
<dbReference type="EMBL" id="FNDK01000013">
    <property type="protein sequence ID" value="SDH86769.1"/>
    <property type="molecule type" value="Genomic_DNA"/>
</dbReference>
<feature type="domain" description="HTH cro/C1-type" evidence="2">
    <location>
        <begin position="10"/>
        <end position="63"/>
    </location>
</feature>
<evidence type="ECO:0000256" key="1">
    <source>
        <dbReference type="PROSITE-ProRule" id="PRU00339"/>
    </source>
</evidence>
<feature type="repeat" description="TPR" evidence="1">
    <location>
        <begin position="242"/>
        <end position="275"/>
    </location>
</feature>
<dbReference type="InterPro" id="IPR010982">
    <property type="entry name" value="Lambda_DNA-bd_dom_sf"/>
</dbReference>
<evidence type="ECO:0000313" key="3">
    <source>
        <dbReference type="EMBL" id="SDH86769.1"/>
    </source>
</evidence>
<dbReference type="CDD" id="cd00093">
    <property type="entry name" value="HTH_XRE"/>
    <property type="match status" value="1"/>
</dbReference>
<dbReference type="Pfam" id="PF18768">
    <property type="entry name" value="RNPP_C"/>
    <property type="match status" value="1"/>
</dbReference>
<evidence type="ECO:0000313" key="4">
    <source>
        <dbReference type="Proteomes" id="UP000199163"/>
    </source>
</evidence>
<dbReference type="PROSITE" id="PS50005">
    <property type="entry name" value="TPR"/>
    <property type="match status" value="1"/>
</dbReference>
<dbReference type="SUPFAM" id="SSF48452">
    <property type="entry name" value="TPR-like"/>
    <property type="match status" value="1"/>
</dbReference>
<keyword evidence="1" id="KW-0802">TPR repeat</keyword>
<evidence type="ECO:0000259" key="2">
    <source>
        <dbReference type="PROSITE" id="PS50943"/>
    </source>
</evidence>
<dbReference type="InterPro" id="IPR001387">
    <property type="entry name" value="Cro/C1-type_HTH"/>
</dbReference>
<name>A0A1G8FX96_9BACI</name>
<dbReference type="PANTHER" id="PTHR37038:SF14">
    <property type="entry name" value="TRANSCRIPTIONAL ACTIVATOR"/>
    <property type="match status" value="1"/>
</dbReference>
<accession>A0A1G8FX96</accession>
<reference evidence="3 4" key="1">
    <citation type="submission" date="2016-10" db="EMBL/GenBank/DDBJ databases">
        <authorList>
            <person name="de Groot N.N."/>
        </authorList>
    </citation>
    <scope>NUCLEOTIDE SEQUENCE [LARGE SCALE GENOMIC DNA]</scope>
    <source>
        <strain evidence="3 4">DSM 21632</strain>
    </source>
</reference>
<protein>
    <submittedName>
        <fullName evidence="3">DNA-binding transcriptional regulator, XRE-family HTH domain</fullName>
    </submittedName>
</protein>
<dbReference type="PANTHER" id="PTHR37038">
    <property type="entry name" value="TRANSCRIPTIONAL REGULATOR-RELATED"/>
    <property type="match status" value="1"/>
</dbReference>
<dbReference type="Pfam" id="PF01381">
    <property type="entry name" value="HTH_3"/>
    <property type="match status" value="1"/>
</dbReference>
<proteinExistence type="predicted"/>
<dbReference type="PROSITE" id="PS50943">
    <property type="entry name" value="HTH_CROC1"/>
    <property type="match status" value="1"/>
</dbReference>
<dbReference type="OrthoDB" id="1150409at2"/>
<sequence>MKSNKAGSRLKEIRQMKGYSQVDLASGICSQSMLSRIEKGETEATTHIYVKLAQKLGVPLHAFFDEGESPVDEGIKWIKEDIRKAVRIDDYQQVQKIINQQRHNPIFNSSPVLKQFLIWHQALCLYYLEDKLEEAKSFIDTALEYTNYSTKRSASDQELSIIVSLAILHAENRAYSESISLLNDVLLLIKDKIGDQNVTLLLRVYYNLAKTFHHTGHYKESIYYANKGLNLSIYKEHFYLAGELYYQLGESLHRLGKQEEALQKLSRAVSVFDMLHLSQYSEIVKIHMDLIKNKHTIPFD</sequence>
<dbReference type="InterPro" id="IPR011990">
    <property type="entry name" value="TPR-like_helical_dom_sf"/>
</dbReference>
<dbReference type="Proteomes" id="UP000199163">
    <property type="component" value="Unassembled WGS sequence"/>
</dbReference>
<dbReference type="RefSeq" id="WP_091273973.1">
    <property type="nucleotide sequence ID" value="NZ_FNDK01000013.1"/>
</dbReference>
<keyword evidence="3" id="KW-0238">DNA-binding</keyword>
<dbReference type="SMART" id="SM00530">
    <property type="entry name" value="HTH_XRE"/>
    <property type="match status" value="1"/>
</dbReference>
<dbReference type="InterPro" id="IPR041315">
    <property type="entry name" value="PlcR_TPR"/>
</dbReference>
<dbReference type="SMART" id="SM00028">
    <property type="entry name" value="TPR"/>
    <property type="match status" value="2"/>
</dbReference>
<gene>
    <name evidence="3" type="ORF">SAMN05192534_11366</name>
</gene>
<organism evidence="3 4">
    <name type="scientific">Alteribacillus persepolensis</name>
    <dbReference type="NCBI Taxonomy" id="568899"/>
    <lineage>
        <taxon>Bacteria</taxon>
        <taxon>Bacillati</taxon>
        <taxon>Bacillota</taxon>
        <taxon>Bacilli</taxon>
        <taxon>Bacillales</taxon>
        <taxon>Bacillaceae</taxon>
        <taxon>Alteribacillus</taxon>
    </lineage>
</organism>